<dbReference type="GO" id="GO:0008784">
    <property type="term" value="F:alanine racemase activity"/>
    <property type="evidence" value="ECO:0007669"/>
    <property type="project" value="UniProtKB-UniRule"/>
</dbReference>
<dbReference type="STRING" id="1003.SAMN04488541_1010111"/>
<dbReference type="Pfam" id="PF00842">
    <property type="entry name" value="Ala_racemase_C"/>
    <property type="match status" value="1"/>
</dbReference>
<dbReference type="AlphaFoldDB" id="A0A1I2EPF5"/>
<evidence type="ECO:0000256" key="1">
    <source>
        <dbReference type="ARBA" id="ARBA00000316"/>
    </source>
</evidence>
<dbReference type="UniPathway" id="UPA00042">
    <property type="reaction ID" value="UER00497"/>
</dbReference>
<dbReference type="HAMAP" id="MF_01201">
    <property type="entry name" value="Ala_racemase"/>
    <property type="match status" value="1"/>
</dbReference>
<organism evidence="9 10">
    <name type="scientific">Thermoflexibacter ruber</name>
    <dbReference type="NCBI Taxonomy" id="1003"/>
    <lineage>
        <taxon>Bacteria</taxon>
        <taxon>Pseudomonadati</taxon>
        <taxon>Bacteroidota</taxon>
        <taxon>Cytophagia</taxon>
        <taxon>Cytophagales</taxon>
        <taxon>Thermoflexibacteraceae</taxon>
        <taxon>Thermoflexibacter</taxon>
    </lineage>
</organism>
<dbReference type="Gene3D" id="3.90.190.20">
    <property type="entry name" value="Mur ligase, C-terminal domain"/>
    <property type="match status" value="1"/>
</dbReference>
<dbReference type="InterPro" id="IPR000821">
    <property type="entry name" value="Ala_racemase"/>
</dbReference>
<dbReference type="InterPro" id="IPR036615">
    <property type="entry name" value="Mur_ligase_C_dom_sf"/>
</dbReference>
<dbReference type="InterPro" id="IPR011079">
    <property type="entry name" value="Ala_racemase_C"/>
</dbReference>
<dbReference type="Gene3D" id="3.40.1390.10">
    <property type="entry name" value="MurE/MurF, N-terminal domain"/>
    <property type="match status" value="1"/>
</dbReference>
<feature type="binding site" evidence="5 7">
    <location>
        <position position="803"/>
    </location>
    <ligand>
        <name>substrate</name>
    </ligand>
</feature>
<comment type="pathway">
    <text evidence="5">Amino-acid biosynthesis; D-alanine biosynthesis; D-alanine from L-alanine: step 1/1.</text>
</comment>
<dbReference type="GO" id="GO:0030170">
    <property type="term" value="F:pyridoxal phosphate binding"/>
    <property type="evidence" value="ECO:0007669"/>
    <property type="project" value="UniProtKB-UniRule"/>
</dbReference>
<dbReference type="GO" id="GO:0030632">
    <property type="term" value="P:D-alanine biosynthetic process"/>
    <property type="evidence" value="ECO:0007669"/>
    <property type="project" value="UniProtKB-UniRule"/>
</dbReference>
<comment type="similarity">
    <text evidence="5">Belongs to the alanine racemase family.</text>
</comment>
<gene>
    <name evidence="9" type="ORF">SAMN04488541_1010111</name>
</gene>
<dbReference type="InterPro" id="IPR036565">
    <property type="entry name" value="Mur-like_cat_sf"/>
</dbReference>
<dbReference type="EMBL" id="FONY01000010">
    <property type="protein sequence ID" value="SFE94338.1"/>
    <property type="molecule type" value="Genomic_DNA"/>
</dbReference>
<dbReference type="GO" id="GO:0016881">
    <property type="term" value="F:acid-amino acid ligase activity"/>
    <property type="evidence" value="ECO:0007669"/>
    <property type="project" value="InterPro"/>
</dbReference>
<sequence>MLYKSKESKNMNQANNNKIFQDITDVYEFIKDKQIVTDSRSLIAVPSEAVFFAFKGKHADGNQFVEEMYAKGVRAFVTNLESSNFQHLEGLWVRVPHTLTALQELATFHRLQFPHLEVIGITGSNGKTMVKEWLSQLLQGKFSLVKSPKSYNSQLGVPLSIWQIKAHHQIGIFEAGISKPAEMVKLAQIIQPTLGIFTNIGTAHDEGFHSRQEKIREKLQLFQHSRLIIYCNNYEDITQEILKSKPTYQTLTWGRKANAHIQILNTERHANRQTLSIQYHFQNHLSQEKSGNYLLSLPFTDMASVENAMHCVAMLLYLGYDLAEIQSLIYQQFVGKNKALPMRLELKKGIHQCTLIDDTYTNDLQALSVALDFMNQQRQKQTFGQSLKHKTLILSDILHTNMASENVYQQVARMLQSNAISKLIGIGQDIRTLAVFQEETKDIEKYFYSDTEEFIQDFLQGRIHFQNEQILIKGARKFQFDRITAYLQEKVHGTRLEINLDALVHNLKFYKSLLKPQTKVMVMVKAFAYGSGSAEVASVLQYQNVDYLAVAYTDEGVHLRENGIRLPIMVMNPSEETFDKIIQYRLEPEIYSFRLLKQFLNYAKMAQINMATPLPIHLKLDTGMRRLGFEVMEIEEVGKILSQHTALKVASIFTHLAGADEERHNTFSLQQLTNFQKVANGLENLLGYHFIKHALNSAGITRWADYQMDMVRLGIGLYGVEANGFLQQHLQNVTTLKTTISQIKNIKKGETVGYGRRWEAQQDSKIGTIAIGYADGYDRRFSNGLGKVFVKGKLAPIIGSVCMDMSMIDLTGIDVEEGEEVIVFGKEVSVIDLAKSINTIPYELFTGIGERVKRVFFTE</sequence>
<dbReference type="SUPFAM" id="SSF53623">
    <property type="entry name" value="MurD-like peptide ligases, catalytic domain"/>
    <property type="match status" value="1"/>
</dbReference>
<dbReference type="NCBIfam" id="NF008897">
    <property type="entry name" value="PRK11930.1"/>
    <property type="match status" value="1"/>
</dbReference>
<evidence type="ECO:0000259" key="8">
    <source>
        <dbReference type="SMART" id="SM01005"/>
    </source>
</evidence>
<dbReference type="Gene3D" id="3.20.20.10">
    <property type="entry name" value="Alanine racemase"/>
    <property type="match status" value="1"/>
</dbReference>
<dbReference type="Gene3D" id="3.40.1190.10">
    <property type="entry name" value="Mur-like, catalytic domain"/>
    <property type="match status" value="1"/>
</dbReference>
<dbReference type="InterPro" id="IPR009006">
    <property type="entry name" value="Ala_racemase/Decarboxylase_C"/>
</dbReference>
<dbReference type="Gene3D" id="2.40.37.10">
    <property type="entry name" value="Lyase, Ornithine Decarboxylase, Chain A, domain 1"/>
    <property type="match status" value="1"/>
</dbReference>
<accession>A0A1I2EPF5</accession>
<dbReference type="CDD" id="cd00430">
    <property type="entry name" value="PLPDE_III_AR"/>
    <property type="match status" value="1"/>
</dbReference>
<evidence type="ECO:0000256" key="5">
    <source>
        <dbReference type="HAMAP-Rule" id="MF_01201"/>
    </source>
</evidence>
<dbReference type="InterPro" id="IPR001608">
    <property type="entry name" value="Ala_racemase_N"/>
</dbReference>
<proteinExistence type="inferred from homology"/>
<dbReference type="GO" id="GO:0005524">
    <property type="term" value="F:ATP binding"/>
    <property type="evidence" value="ECO:0007669"/>
    <property type="project" value="InterPro"/>
</dbReference>
<dbReference type="Proteomes" id="UP000199513">
    <property type="component" value="Unassembled WGS sequence"/>
</dbReference>
<dbReference type="SMART" id="SM01005">
    <property type="entry name" value="Ala_racemase_C"/>
    <property type="match status" value="1"/>
</dbReference>
<evidence type="ECO:0000256" key="7">
    <source>
        <dbReference type="PIRSR" id="PIRSR600821-52"/>
    </source>
</evidence>
<dbReference type="EC" id="5.1.1.1" evidence="5"/>
<dbReference type="Pfam" id="PF01168">
    <property type="entry name" value="Ala_racemase_N"/>
    <property type="match status" value="1"/>
</dbReference>
<dbReference type="InterPro" id="IPR029066">
    <property type="entry name" value="PLP-binding_barrel"/>
</dbReference>
<dbReference type="SUPFAM" id="SSF50621">
    <property type="entry name" value="Alanine racemase C-terminal domain-like"/>
    <property type="match status" value="1"/>
</dbReference>
<feature type="active site" description="Proton acceptor; specific for L-alanine" evidence="5">
    <location>
        <position position="754"/>
    </location>
</feature>
<dbReference type="PANTHER" id="PTHR30511">
    <property type="entry name" value="ALANINE RACEMASE"/>
    <property type="match status" value="1"/>
</dbReference>
<dbReference type="FunFam" id="3.20.20.10:FF:000002">
    <property type="entry name" value="Alanine racemase"/>
    <property type="match status" value="1"/>
</dbReference>
<reference evidence="9 10" key="1">
    <citation type="submission" date="2016-10" db="EMBL/GenBank/DDBJ databases">
        <authorList>
            <person name="de Groot N.N."/>
        </authorList>
    </citation>
    <scope>NUCLEOTIDE SEQUENCE [LARGE SCALE GENOMIC DNA]</scope>
    <source>
        <strain>GEY</strain>
        <strain evidence="10">DSM 9560</strain>
    </source>
</reference>
<evidence type="ECO:0000313" key="10">
    <source>
        <dbReference type="Proteomes" id="UP000199513"/>
    </source>
</evidence>
<protein>
    <recommendedName>
        <fullName evidence="5">Alanine racemase</fullName>
        <ecNumber evidence="5">5.1.1.1</ecNumber>
    </recommendedName>
</protein>
<comment type="catalytic activity">
    <reaction evidence="1 5">
        <text>L-alanine = D-alanine</text>
        <dbReference type="Rhea" id="RHEA:20249"/>
        <dbReference type="ChEBI" id="CHEBI:57416"/>
        <dbReference type="ChEBI" id="CHEBI:57972"/>
        <dbReference type="EC" id="5.1.1.1"/>
    </reaction>
</comment>
<dbReference type="SUPFAM" id="SSF53244">
    <property type="entry name" value="MurD-like peptide ligases, peptide-binding domain"/>
    <property type="match status" value="1"/>
</dbReference>
<comment type="cofactor">
    <cofactor evidence="2 5 6">
        <name>pyridoxal 5'-phosphate</name>
        <dbReference type="ChEBI" id="CHEBI:597326"/>
    </cofactor>
</comment>
<dbReference type="SUPFAM" id="SSF63418">
    <property type="entry name" value="MurE/MurF N-terminal domain"/>
    <property type="match status" value="1"/>
</dbReference>
<evidence type="ECO:0000256" key="2">
    <source>
        <dbReference type="ARBA" id="ARBA00001933"/>
    </source>
</evidence>
<keyword evidence="10" id="KW-1185">Reference proteome</keyword>
<evidence type="ECO:0000313" key="9">
    <source>
        <dbReference type="EMBL" id="SFE94338.1"/>
    </source>
</evidence>
<dbReference type="InterPro" id="IPR013221">
    <property type="entry name" value="Mur_ligase_cen"/>
</dbReference>
<dbReference type="GO" id="GO:0005829">
    <property type="term" value="C:cytosol"/>
    <property type="evidence" value="ECO:0007669"/>
    <property type="project" value="TreeGrafter"/>
</dbReference>
<feature type="modified residue" description="N6-(pyridoxal phosphate)lysine" evidence="5 6">
    <location>
        <position position="525"/>
    </location>
</feature>
<dbReference type="Pfam" id="PF08245">
    <property type="entry name" value="Mur_ligase_M"/>
    <property type="match status" value="1"/>
</dbReference>
<dbReference type="NCBIfam" id="TIGR00492">
    <property type="entry name" value="alr"/>
    <property type="match status" value="1"/>
</dbReference>
<comment type="function">
    <text evidence="5">Catalyzes the interconversion of L-alanine and D-alanine. May also act on other amino acids.</text>
</comment>
<evidence type="ECO:0000256" key="6">
    <source>
        <dbReference type="PIRSR" id="PIRSR600821-50"/>
    </source>
</evidence>
<keyword evidence="3 5" id="KW-0663">Pyridoxal phosphate</keyword>
<dbReference type="PANTHER" id="PTHR30511:SF0">
    <property type="entry name" value="ALANINE RACEMASE, CATABOLIC-RELATED"/>
    <property type="match status" value="1"/>
</dbReference>
<dbReference type="SUPFAM" id="SSF51419">
    <property type="entry name" value="PLP-binding barrel"/>
    <property type="match status" value="1"/>
</dbReference>
<name>A0A1I2EPF5_9BACT</name>
<dbReference type="InterPro" id="IPR035911">
    <property type="entry name" value="MurE/MurF_N"/>
</dbReference>
<feature type="active site" description="Proton acceptor; specific for D-alanine" evidence="5">
    <location>
        <position position="525"/>
    </location>
</feature>
<feature type="binding site" evidence="5 7">
    <location>
        <position position="626"/>
    </location>
    <ligand>
        <name>substrate</name>
    </ligand>
</feature>
<keyword evidence="4 5" id="KW-0413">Isomerase</keyword>
<dbReference type="PRINTS" id="PR00992">
    <property type="entry name" value="ALARACEMASE"/>
</dbReference>
<feature type="domain" description="Alanine racemase C-terminal" evidence="8">
    <location>
        <begin position="733"/>
        <end position="857"/>
    </location>
</feature>
<evidence type="ECO:0000256" key="4">
    <source>
        <dbReference type="ARBA" id="ARBA00023235"/>
    </source>
</evidence>
<evidence type="ECO:0000256" key="3">
    <source>
        <dbReference type="ARBA" id="ARBA00022898"/>
    </source>
</evidence>